<reference evidence="2 3" key="1">
    <citation type="submission" date="2024-08" db="EMBL/GenBank/DDBJ databases">
        <authorList>
            <person name="Ishaq N."/>
        </authorList>
    </citation>
    <scope>NUCLEOTIDE SEQUENCE [LARGE SCALE GENOMIC DNA]</scope>
    <source>
        <strain evidence="2 3">DSM 18651</strain>
    </source>
</reference>
<evidence type="ECO:0000256" key="1">
    <source>
        <dbReference type="SAM" id="Phobius"/>
    </source>
</evidence>
<comment type="caution">
    <text evidence="2">The sequence shown here is derived from an EMBL/GenBank/DDBJ whole genome shotgun (WGS) entry which is preliminary data.</text>
</comment>
<keyword evidence="1" id="KW-0472">Membrane</keyword>
<proteinExistence type="predicted"/>
<accession>A0ABV4P8L8</accession>
<feature type="transmembrane region" description="Helical" evidence="1">
    <location>
        <begin position="42"/>
        <end position="68"/>
    </location>
</feature>
<evidence type="ECO:0000313" key="2">
    <source>
        <dbReference type="EMBL" id="MFA0814015.1"/>
    </source>
</evidence>
<dbReference type="RefSeq" id="WP_371841858.1">
    <property type="nucleotide sequence ID" value="NZ_JBGMEK010000198.1"/>
</dbReference>
<gene>
    <name evidence="2" type="ORF">ACCI49_24420</name>
</gene>
<dbReference type="Proteomes" id="UP001569428">
    <property type="component" value="Unassembled WGS sequence"/>
</dbReference>
<keyword evidence="1" id="KW-1133">Transmembrane helix</keyword>
<keyword evidence="3" id="KW-1185">Reference proteome</keyword>
<protein>
    <submittedName>
        <fullName evidence="2">Uncharacterized protein</fullName>
    </submittedName>
</protein>
<keyword evidence="1" id="KW-0812">Transmembrane</keyword>
<dbReference type="EMBL" id="JBGMEK010000198">
    <property type="protein sequence ID" value="MFA0814015.1"/>
    <property type="molecule type" value="Genomic_DNA"/>
</dbReference>
<name>A0ABV4P8L8_9GAMM</name>
<organism evidence="2 3">
    <name type="scientific">Microbulbifer epialgicus</name>
    <dbReference type="NCBI Taxonomy" id="393907"/>
    <lineage>
        <taxon>Bacteria</taxon>
        <taxon>Pseudomonadati</taxon>
        <taxon>Pseudomonadota</taxon>
        <taxon>Gammaproteobacteria</taxon>
        <taxon>Cellvibrionales</taxon>
        <taxon>Microbulbiferaceae</taxon>
        <taxon>Microbulbifer</taxon>
    </lineage>
</organism>
<sequence>MNRWKKLKLCYRWNWGSKIIFELWGESFFEVARLGRAIIERLVVVILVLIAIPLYLLKAILFPMYHYLMEPAWRSLFLEDKPAESMDIALSEQGVANVRNSNT</sequence>
<evidence type="ECO:0000313" key="3">
    <source>
        <dbReference type="Proteomes" id="UP001569428"/>
    </source>
</evidence>